<accession>A0A2M6XV35</accession>
<dbReference type="Proteomes" id="UP000229784">
    <property type="component" value="Unassembled WGS sequence"/>
</dbReference>
<comment type="function">
    <text evidence="3">Nucleoside triphosphate pyrophosphatase. May have a dual role in cell division arrest and in preventing the incorporation of modified nucleotides into cellular nucleic acids.</text>
</comment>
<dbReference type="InterPro" id="IPR029001">
    <property type="entry name" value="ITPase-like_fam"/>
</dbReference>
<dbReference type="EC" id="3.6.1.9" evidence="3"/>
<dbReference type="InterPro" id="IPR003697">
    <property type="entry name" value="Maf-like"/>
</dbReference>
<keyword evidence="3" id="KW-0963">Cytoplasm</keyword>
<protein>
    <recommendedName>
        <fullName evidence="3">Nucleoside triphosphate pyrophosphatase</fullName>
        <ecNumber evidence="3">3.6.1.9</ecNumber>
    </recommendedName>
    <alternativeName>
        <fullName evidence="3">Nucleotide pyrophosphatase</fullName>
        <shortName evidence="3">Nucleotide PPase</shortName>
    </alternativeName>
</protein>
<evidence type="ECO:0000313" key="5">
    <source>
        <dbReference type="Proteomes" id="UP000229784"/>
    </source>
</evidence>
<dbReference type="NCBIfam" id="TIGR00172">
    <property type="entry name" value="maf"/>
    <property type="match status" value="1"/>
</dbReference>
<gene>
    <name evidence="4" type="primary">maf</name>
    <name evidence="4" type="ORF">COT20_00480</name>
</gene>
<feature type="active site" description="Proton acceptor" evidence="3">
    <location>
        <position position="70"/>
    </location>
</feature>
<dbReference type="PIRSF" id="PIRSF006305">
    <property type="entry name" value="Maf"/>
    <property type="match status" value="1"/>
</dbReference>
<sequence>MKKIILASASPRRKELLALLIGDNFEVVVSSYEEDNTLALSPKDLVLFHSLQKARDVAQKLSEGIVISADVVVVLGKEIFGKPATPEEAKEMLTKMSRKSIDAISGLAVIDVETKKELQDFEITKVKFKEMTAKEIDDYVATGQSLDKAGAFGIQGKAAVLIEGLEGDYSNILGLPLFKLGKLLAQTGINIFDYK</sequence>
<proteinExistence type="inferred from homology"/>
<comment type="subcellular location">
    <subcellularLocation>
        <location evidence="3">Cytoplasm</location>
    </subcellularLocation>
</comment>
<keyword evidence="2 3" id="KW-0378">Hydrolase</keyword>
<organism evidence="4 5">
    <name type="scientific">bacterium (Candidatus Gribaldobacteria) CG08_land_8_20_14_0_20_39_15</name>
    <dbReference type="NCBI Taxonomy" id="2014273"/>
    <lineage>
        <taxon>Bacteria</taxon>
        <taxon>Candidatus Gribaldobacteria</taxon>
    </lineage>
</organism>
<dbReference type="CDD" id="cd00555">
    <property type="entry name" value="Maf"/>
    <property type="match status" value="1"/>
</dbReference>
<name>A0A2M6XV35_9BACT</name>
<comment type="cofactor">
    <cofactor evidence="1 3">
        <name>a divalent metal cation</name>
        <dbReference type="ChEBI" id="CHEBI:60240"/>
    </cofactor>
</comment>
<dbReference type="Pfam" id="PF02545">
    <property type="entry name" value="Maf"/>
    <property type="match status" value="1"/>
</dbReference>
<comment type="catalytic activity">
    <reaction evidence="3">
        <text>a 2'-deoxyribonucleoside 5'-triphosphate + H2O = a 2'-deoxyribonucleoside 5'-phosphate + diphosphate + H(+)</text>
        <dbReference type="Rhea" id="RHEA:44644"/>
        <dbReference type="ChEBI" id="CHEBI:15377"/>
        <dbReference type="ChEBI" id="CHEBI:15378"/>
        <dbReference type="ChEBI" id="CHEBI:33019"/>
        <dbReference type="ChEBI" id="CHEBI:61560"/>
        <dbReference type="ChEBI" id="CHEBI:65317"/>
        <dbReference type="EC" id="3.6.1.9"/>
    </reaction>
</comment>
<dbReference type="GO" id="GO:0047429">
    <property type="term" value="F:nucleoside triphosphate diphosphatase activity"/>
    <property type="evidence" value="ECO:0007669"/>
    <property type="project" value="UniProtKB-EC"/>
</dbReference>
<dbReference type="PANTHER" id="PTHR43213">
    <property type="entry name" value="BIFUNCTIONAL DTTP/UTP PYROPHOSPHATASE/METHYLTRANSFERASE PROTEIN-RELATED"/>
    <property type="match status" value="1"/>
</dbReference>
<comment type="caution">
    <text evidence="4">The sequence shown here is derived from an EMBL/GenBank/DDBJ whole genome shotgun (WGS) entry which is preliminary data.</text>
</comment>
<evidence type="ECO:0000313" key="4">
    <source>
        <dbReference type="EMBL" id="PIU16376.1"/>
    </source>
</evidence>
<dbReference type="PANTHER" id="PTHR43213:SF5">
    <property type="entry name" value="BIFUNCTIONAL DTTP_UTP PYROPHOSPHATASE_METHYLTRANSFERASE PROTEIN-RELATED"/>
    <property type="match status" value="1"/>
</dbReference>
<comment type="caution">
    <text evidence="3">Lacks conserved residue(s) required for the propagation of feature annotation.</text>
</comment>
<dbReference type="SUPFAM" id="SSF52972">
    <property type="entry name" value="ITPase-like"/>
    <property type="match status" value="1"/>
</dbReference>
<dbReference type="GO" id="GO:0009117">
    <property type="term" value="P:nucleotide metabolic process"/>
    <property type="evidence" value="ECO:0007669"/>
    <property type="project" value="UniProtKB-KW"/>
</dbReference>
<evidence type="ECO:0000256" key="3">
    <source>
        <dbReference type="HAMAP-Rule" id="MF_00528"/>
    </source>
</evidence>
<keyword evidence="3" id="KW-0546">Nucleotide metabolism</keyword>
<dbReference type="HAMAP" id="MF_00528">
    <property type="entry name" value="Maf"/>
    <property type="match status" value="1"/>
</dbReference>
<dbReference type="AlphaFoldDB" id="A0A2M6XV35"/>
<dbReference type="EMBL" id="PEXQ01000015">
    <property type="protein sequence ID" value="PIU16376.1"/>
    <property type="molecule type" value="Genomic_DNA"/>
</dbReference>
<comment type="catalytic activity">
    <reaction evidence="3">
        <text>a ribonucleoside 5'-triphosphate + H2O = a ribonucleoside 5'-phosphate + diphosphate + H(+)</text>
        <dbReference type="Rhea" id="RHEA:23996"/>
        <dbReference type="ChEBI" id="CHEBI:15377"/>
        <dbReference type="ChEBI" id="CHEBI:15378"/>
        <dbReference type="ChEBI" id="CHEBI:33019"/>
        <dbReference type="ChEBI" id="CHEBI:58043"/>
        <dbReference type="ChEBI" id="CHEBI:61557"/>
        <dbReference type="EC" id="3.6.1.9"/>
    </reaction>
</comment>
<dbReference type="GO" id="GO:0005737">
    <property type="term" value="C:cytoplasm"/>
    <property type="evidence" value="ECO:0007669"/>
    <property type="project" value="UniProtKB-SubCell"/>
</dbReference>
<evidence type="ECO:0000256" key="1">
    <source>
        <dbReference type="ARBA" id="ARBA00001968"/>
    </source>
</evidence>
<comment type="similarity">
    <text evidence="3">Belongs to the Maf family.</text>
</comment>
<evidence type="ECO:0000256" key="2">
    <source>
        <dbReference type="ARBA" id="ARBA00022801"/>
    </source>
</evidence>
<reference evidence="5" key="1">
    <citation type="submission" date="2017-09" db="EMBL/GenBank/DDBJ databases">
        <title>Depth-based differentiation of microbial function through sediment-hosted aquifers and enrichment of novel symbionts in the deep terrestrial subsurface.</title>
        <authorList>
            <person name="Probst A.J."/>
            <person name="Ladd B."/>
            <person name="Jarett J.K."/>
            <person name="Geller-Mcgrath D.E."/>
            <person name="Sieber C.M.K."/>
            <person name="Emerson J.B."/>
            <person name="Anantharaman K."/>
            <person name="Thomas B.C."/>
            <person name="Malmstrom R."/>
            <person name="Stieglmeier M."/>
            <person name="Klingl A."/>
            <person name="Woyke T."/>
            <person name="Ryan C.M."/>
            <person name="Banfield J.F."/>
        </authorList>
    </citation>
    <scope>NUCLEOTIDE SEQUENCE [LARGE SCALE GENOMIC DNA]</scope>
</reference>
<dbReference type="Gene3D" id="3.90.950.10">
    <property type="match status" value="1"/>
</dbReference>